<evidence type="ECO:0000256" key="2">
    <source>
        <dbReference type="ARBA" id="ARBA00022691"/>
    </source>
</evidence>
<dbReference type="Pfam" id="PF04055">
    <property type="entry name" value="Radical_SAM"/>
    <property type="match status" value="1"/>
</dbReference>
<reference evidence="7" key="1">
    <citation type="journal article" date="2020" name="mSystems">
        <title>Genome- and Community-Level Interaction Insights into Carbon Utilization and Element Cycling Functions of Hydrothermarchaeota in Hydrothermal Sediment.</title>
        <authorList>
            <person name="Zhou Z."/>
            <person name="Liu Y."/>
            <person name="Xu W."/>
            <person name="Pan J."/>
            <person name="Luo Z.H."/>
            <person name="Li M."/>
        </authorList>
    </citation>
    <scope>NUCLEOTIDE SEQUENCE [LARGE SCALE GENOMIC DNA]</scope>
    <source>
        <strain evidence="7">SpSt-70</strain>
    </source>
</reference>
<evidence type="ECO:0000256" key="5">
    <source>
        <dbReference type="ARBA" id="ARBA00023014"/>
    </source>
</evidence>
<dbReference type="SFLD" id="SFLDS00029">
    <property type="entry name" value="Radical_SAM"/>
    <property type="match status" value="1"/>
</dbReference>
<comment type="cofactor">
    <cofactor evidence="1">
        <name>[4Fe-4S] cluster</name>
        <dbReference type="ChEBI" id="CHEBI:49883"/>
    </cofactor>
</comment>
<gene>
    <name evidence="7" type="ORF">ENU78_02795</name>
</gene>
<dbReference type="InterPro" id="IPR058240">
    <property type="entry name" value="rSAM_sf"/>
</dbReference>
<dbReference type="SMART" id="SM00729">
    <property type="entry name" value="Elp3"/>
    <property type="match status" value="1"/>
</dbReference>
<dbReference type="GO" id="GO:0016740">
    <property type="term" value="F:transferase activity"/>
    <property type="evidence" value="ECO:0007669"/>
    <property type="project" value="TreeGrafter"/>
</dbReference>
<keyword evidence="3" id="KW-0479">Metal-binding</keyword>
<dbReference type="GO" id="GO:0046872">
    <property type="term" value="F:metal ion binding"/>
    <property type="evidence" value="ECO:0007669"/>
    <property type="project" value="UniProtKB-KW"/>
</dbReference>
<proteinExistence type="predicted"/>
<dbReference type="AlphaFoldDB" id="A0A7V3ZI36"/>
<dbReference type="InterPro" id="IPR013785">
    <property type="entry name" value="Aldolase_TIM"/>
</dbReference>
<evidence type="ECO:0000259" key="6">
    <source>
        <dbReference type="PROSITE" id="PS51918"/>
    </source>
</evidence>
<dbReference type="RefSeq" id="WP_149122967.1">
    <property type="nucleotide sequence ID" value="NZ_VTFL01000004.1"/>
</dbReference>
<dbReference type="PROSITE" id="PS51918">
    <property type="entry name" value="RADICAL_SAM"/>
    <property type="match status" value="1"/>
</dbReference>
<dbReference type="SUPFAM" id="SSF102114">
    <property type="entry name" value="Radical SAM enzymes"/>
    <property type="match status" value="1"/>
</dbReference>
<dbReference type="PANTHER" id="PTHR43726">
    <property type="entry name" value="3-METHYLORNITHINE SYNTHASE"/>
    <property type="match status" value="1"/>
</dbReference>
<dbReference type="SFLD" id="SFLDG01098">
    <property type="entry name" value="Uncharacterised_Radical_SAM_Su"/>
    <property type="match status" value="1"/>
</dbReference>
<accession>A0A7V3ZI36</accession>
<keyword evidence="5" id="KW-0411">Iron-sulfur</keyword>
<organism evidence="7">
    <name type="scientific">Dictyoglomus thermophilum</name>
    <dbReference type="NCBI Taxonomy" id="14"/>
    <lineage>
        <taxon>Bacteria</taxon>
        <taxon>Pseudomonadati</taxon>
        <taxon>Dictyoglomota</taxon>
        <taxon>Dictyoglomia</taxon>
        <taxon>Dictyoglomales</taxon>
        <taxon>Dictyoglomaceae</taxon>
        <taxon>Dictyoglomus</taxon>
    </lineage>
</organism>
<evidence type="ECO:0000256" key="3">
    <source>
        <dbReference type="ARBA" id="ARBA00022723"/>
    </source>
</evidence>
<evidence type="ECO:0000256" key="4">
    <source>
        <dbReference type="ARBA" id="ARBA00023004"/>
    </source>
</evidence>
<dbReference type="Gene3D" id="3.20.20.70">
    <property type="entry name" value="Aldolase class I"/>
    <property type="match status" value="1"/>
</dbReference>
<feature type="domain" description="Radical SAM core" evidence="6">
    <location>
        <begin position="20"/>
        <end position="240"/>
    </location>
</feature>
<dbReference type="PANTHER" id="PTHR43726:SF1">
    <property type="entry name" value="BIOTIN SYNTHASE"/>
    <property type="match status" value="1"/>
</dbReference>
<dbReference type="GO" id="GO:0051536">
    <property type="term" value="F:iron-sulfur cluster binding"/>
    <property type="evidence" value="ECO:0007669"/>
    <property type="project" value="UniProtKB-KW"/>
</dbReference>
<evidence type="ECO:0000256" key="1">
    <source>
        <dbReference type="ARBA" id="ARBA00001966"/>
    </source>
</evidence>
<keyword evidence="2" id="KW-0949">S-adenosyl-L-methionine</keyword>
<name>A0A7V3ZI36_DICTH</name>
<comment type="caution">
    <text evidence="7">The sequence shown here is derived from an EMBL/GenBank/DDBJ whole genome shotgun (WGS) entry which is preliminary data.</text>
</comment>
<sequence>MKIGVSSGSLEVLKRRVVKKDSPTTLYLLVGNKCLNNCAFCIQARNMRKESFMLSRISWPPIELKELEILLSEFNPFKRICLQVTNHIGWKNNITEVINNLKKHNIPISISAPVENLEDVNFLFQKGAERINISIDAAEKELYEKIKEKNWEEKINLIKEASKNFPEKITTHIIVGLGEKENKLVELIRDLSNWRVRIALFAFTPLPGTPLENIPQPSYQKYRKIQIITYLLQNHLIDFKDLKFKDDDLILTKTIIEKTYPYFNEIFKTSGCPECNRPYYNESPRITPYNYPRDLTLKEINEIKLLLENGARVI</sequence>
<dbReference type="InterPro" id="IPR006638">
    <property type="entry name" value="Elp3/MiaA/NifB-like_rSAM"/>
</dbReference>
<evidence type="ECO:0000313" key="7">
    <source>
        <dbReference type="EMBL" id="HGK23369.1"/>
    </source>
</evidence>
<keyword evidence="4" id="KW-0408">Iron</keyword>
<protein>
    <submittedName>
        <fullName evidence="7">Radical SAM protein</fullName>
    </submittedName>
</protein>
<dbReference type="InterPro" id="IPR007197">
    <property type="entry name" value="rSAM"/>
</dbReference>
<dbReference type="EMBL" id="DTDV01000007">
    <property type="protein sequence ID" value="HGK23369.1"/>
    <property type="molecule type" value="Genomic_DNA"/>
</dbReference>
<dbReference type="InterPro" id="IPR034422">
    <property type="entry name" value="HydE/PylB-like"/>
</dbReference>
<dbReference type="CDD" id="cd01335">
    <property type="entry name" value="Radical_SAM"/>
    <property type="match status" value="1"/>
</dbReference>